<dbReference type="EMBL" id="JAGHKO010000011">
    <property type="protein sequence ID" value="MBO9204203.1"/>
    <property type="molecule type" value="Genomic_DNA"/>
</dbReference>
<dbReference type="Pfam" id="PF14130">
    <property type="entry name" value="Cap4_nuclease"/>
    <property type="match status" value="1"/>
</dbReference>
<reference evidence="2 3" key="1">
    <citation type="submission" date="2021-03" db="EMBL/GenBank/DDBJ databases">
        <title>Assistant Professor.</title>
        <authorList>
            <person name="Huq M.A."/>
        </authorList>
    </citation>
    <scope>NUCLEOTIDE SEQUENCE [LARGE SCALE GENOMIC DNA]</scope>
    <source>
        <strain evidence="2 3">MAH-29</strain>
    </source>
</reference>
<gene>
    <name evidence="2" type="ORF">J7I42_28205</name>
</gene>
<dbReference type="RefSeq" id="WP_209142539.1">
    <property type="nucleotide sequence ID" value="NZ_JAGHKO010000011.1"/>
</dbReference>
<protein>
    <recommendedName>
        <fullName evidence="1">CD-NTase associated protein 4-like DNA endonuclease domain-containing protein</fullName>
    </recommendedName>
</protein>
<dbReference type="Proteomes" id="UP000677244">
    <property type="component" value="Unassembled WGS sequence"/>
</dbReference>
<proteinExistence type="predicted"/>
<evidence type="ECO:0000259" key="1">
    <source>
        <dbReference type="Pfam" id="PF14130"/>
    </source>
</evidence>
<keyword evidence="3" id="KW-1185">Reference proteome</keyword>
<feature type="domain" description="CD-NTase associated protein 4-like DNA endonuclease" evidence="1">
    <location>
        <begin position="30"/>
        <end position="130"/>
    </location>
</feature>
<name>A0ABS3Z225_9BACT</name>
<evidence type="ECO:0000313" key="3">
    <source>
        <dbReference type="Proteomes" id="UP000677244"/>
    </source>
</evidence>
<sequence>MRKNKKVTKSKRVKIVSEPERLEVIMEGRTGGSINFRGVDFQTIYAVYAALSHLEPGGTRQVHFEGLEDLDMIDEHLAEHIQVKTSVNPINANALWGLKVLQNFFEVYQKAPTAKFRLVHNSSFSKGNLEIFSARSFPADKLAFWKEKFNGDGLPVSSDELKSFFRQITIEQITTEQLENEIRKLLYQRYEVNNQAERAFLKSLFYHVFQWSKKRQTASVEDVVKVIQMVKDEHAKFPVNPAVQHDWIKEVSYNESDTTAIDEYYEGKAARPVHIAMGLPVRRQIWEEAILNGLASSKVTVIISSSGQGKSTLAWQVGQIAAMQGDSVYRLNSCRSWEQATAVYDFIETRLRIGQTPLIIIDGLDSGVQGWQELAGRMSDLPVKLLITAREEDWVRYGGDVSKVTIEQIPIKLSIGEAETIYEGLDRMGKIHKDIHAWQPAWEQTHSKGLLIEYVYLLTKGEMITERLAHQVKVLQREQGSAAKLEVLRLICLADILNVKLRTDRLTRFIQQTVRFEGDRNEVYRQLEKEYYLKFDSIYVEGLHPVRSKHMVDILHSHISLNETLLSVLQVVEGDKYYDFFIGSPFLVRNEGKDDYYKEAARIIGSGHVINIVSAIDGLMHFEPGRFWIHNQRIFDEVFVTGGIELFVTDTFPFNQGGVLQKFPETHVETSGGNIKYLQQKGRELPVYSYQDSAIINLVRHLGAILKERTNVKWTKGVFYLYKWFDILGVVFPDIVEMDDQYLLTALEKEAISDAADLFRFYRAIRPAAYQQFISRHRETVIAWIKRKSAIISLTENGNDVRIGYLFYQDYEKANEESMVRINIVHAFFGDYERYCTEISQHPLFNDHLYAVAKQFAEKALPKDQIPDDFAIHINQIWKKTILLNYSSASVYEWQKQFFDFRFKAVSLVKTSLKVFEAYLSRDATKIDVASKRWMDEADKFLNDKQRLKQFPYYTVKYFEESSNQDEQQINTFFASFGNFINQMPGIFLPDEDKKRRLSIYNLRSAVCSLAAMQKSYQAILGYTHAHFCVDKLSEEEELIYSKLLKTSQFYAHLLKGGSTEKYPNPSRFVEAWWQADRKGRLDRIHAIIRGYEKVSSMRFLLPSETIEEENLTGIIIGVKNCNLYDDNNNSVYHLILGLRELGKAEIDYVTFLFLNEKNEIVEVRRVYKRLFERMMVFAQTKDLDIDGNGNLIIQENVSDSFIGKVRGQISLLNEEADEQDQRYVLMMLNIWQLSAYRSNLSNHPVEREWLAALEGELKPIILQHFTIVWDNPKRVYLPGKAEVQKFLDGEVTFSFEQIRSYIEDCGKAFGKESFV</sequence>
<organism evidence="2 3">
    <name type="scientific">Niastella soli</name>
    <dbReference type="NCBI Taxonomy" id="2821487"/>
    <lineage>
        <taxon>Bacteria</taxon>
        <taxon>Pseudomonadati</taxon>
        <taxon>Bacteroidota</taxon>
        <taxon>Chitinophagia</taxon>
        <taxon>Chitinophagales</taxon>
        <taxon>Chitinophagaceae</taxon>
        <taxon>Niastella</taxon>
    </lineage>
</organism>
<comment type="caution">
    <text evidence="2">The sequence shown here is derived from an EMBL/GenBank/DDBJ whole genome shotgun (WGS) entry which is preliminary data.</text>
</comment>
<accession>A0ABS3Z225</accession>
<dbReference type="InterPro" id="IPR025382">
    <property type="entry name" value="Cap4-like_endonuclease_dom"/>
</dbReference>
<evidence type="ECO:0000313" key="2">
    <source>
        <dbReference type="EMBL" id="MBO9204203.1"/>
    </source>
</evidence>